<dbReference type="SUPFAM" id="SSF55920">
    <property type="entry name" value="Creatinase/aminopeptidase"/>
    <property type="match status" value="1"/>
</dbReference>
<dbReference type="InterPro" id="IPR050659">
    <property type="entry name" value="Peptidase_M24B"/>
</dbReference>
<sequence>MSNEKINKLQSFLKNEDLDALAIVPGSNFFYLTGGNFHLLERPTVLLISKTNKPIAILPVLEVDSFEKLKLDVDIFEWQDSDGYQSAFDKAFQKIGSLPTIGIEGQRMRVFESQAIEKAANKIKIINAHKLISRIRLTKDVEEIEKLKKAIDIAEKSLEKTLQYVEVGKTEIEIKNFLIQQLYNYGAEGIAFDPIVLASDNSALPHGHSRNDYKIKKGDCLLFDFGAIVDGYNSDITRTFFIESVSEEYKNIYQAVFDANAIGLKISKPKLSLHELDDNVLNSLADSGYSDLIVHKTGHGLGLDVHEDPYVMRNNHELLEEGMVITIEPGLYKKGSLGIRIEDDVVITNDGCESLTTFPKQLTII</sequence>
<feature type="domain" description="Creatinase N-terminal" evidence="3">
    <location>
        <begin position="6"/>
        <end position="137"/>
    </location>
</feature>
<name>A0A381UA55_9ZZZZ</name>
<dbReference type="InterPro" id="IPR029149">
    <property type="entry name" value="Creatin/AminoP/Spt16_N"/>
</dbReference>
<evidence type="ECO:0000313" key="4">
    <source>
        <dbReference type="EMBL" id="SVA24448.1"/>
    </source>
</evidence>
<dbReference type="SUPFAM" id="SSF53092">
    <property type="entry name" value="Creatinase/prolidase N-terminal domain"/>
    <property type="match status" value="1"/>
</dbReference>
<dbReference type="Pfam" id="PF01321">
    <property type="entry name" value="Creatinase_N"/>
    <property type="match status" value="1"/>
</dbReference>
<reference evidence="4" key="1">
    <citation type="submission" date="2018-05" db="EMBL/GenBank/DDBJ databases">
        <authorList>
            <person name="Lanie J.A."/>
            <person name="Ng W.-L."/>
            <person name="Kazmierczak K.M."/>
            <person name="Andrzejewski T.M."/>
            <person name="Davidsen T.M."/>
            <person name="Wayne K.J."/>
            <person name="Tettelin H."/>
            <person name="Glass J.I."/>
            <person name="Rusch D."/>
            <person name="Podicherti R."/>
            <person name="Tsui H.-C.T."/>
            <person name="Winkler M.E."/>
        </authorList>
    </citation>
    <scope>NUCLEOTIDE SEQUENCE</scope>
</reference>
<keyword evidence="1" id="KW-0175">Coiled coil</keyword>
<accession>A0A381UA55</accession>
<organism evidence="4">
    <name type="scientific">marine metagenome</name>
    <dbReference type="NCBI Taxonomy" id="408172"/>
    <lineage>
        <taxon>unclassified sequences</taxon>
        <taxon>metagenomes</taxon>
        <taxon>ecological metagenomes</taxon>
    </lineage>
</organism>
<gene>
    <name evidence="4" type="ORF">METZ01_LOCUS77302</name>
</gene>
<dbReference type="PRINTS" id="PR00599">
    <property type="entry name" value="MAPEPTIDASE"/>
</dbReference>
<dbReference type="Gene3D" id="3.40.350.10">
    <property type="entry name" value="Creatinase/prolidase N-terminal domain"/>
    <property type="match status" value="1"/>
</dbReference>
<dbReference type="EMBL" id="UINC01005932">
    <property type="protein sequence ID" value="SVA24448.1"/>
    <property type="molecule type" value="Genomic_DNA"/>
</dbReference>
<evidence type="ECO:0000256" key="1">
    <source>
        <dbReference type="SAM" id="Coils"/>
    </source>
</evidence>
<evidence type="ECO:0000259" key="2">
    <source>
        <dbReference type="Pfam" id="PF00557"/>
    </source>
</evidence>
<dbReference type="Gene3D" id="3.90.230.10">
    <property type="entry name" value="Creatinase/methionine aminopeptidase superfamily"/>
    <property type="match status" value="1"/>
</dbReference>
<dbReference type="PANTHER" id="PTHR46112">
    <property type="entry name" value="AMINOPEPTIDASE"/>
    <property type="match status" value="1"/>
</dbReference>
<evidence type="ECO:0000259" key="3">
    <source>
        <dbReference type="Pfam" id="PF01321"/>
    </source>
</evidence>
<dbReference type="InterPro" id="IPR000587">
    <property type="entry name" value="Creatinase_N"/>
</dbReference>
<dbReference type="Pfam" id="PF00557">
    <property type="entry name" value="Peptidase_M24"/>
    <property type="match status" value="1"/>
</dbReference>
<evidence type="ECO:0008006" key="5">
    <source>
        <dbReference type="Google" id="ProtNLM"/>
    </source>
</evidence>
<dbReference type="AlphaFoldDB" id="A0A381UA55"/>
<dbReference type="InterPro" id="IPR036005">
    <property type="entry name" value="Creatinase/aminopeptidase-like"/>
</dbReference>
<feature type="coiled-coil region" evidence="1">
    <location>
        <begin position="137"/>
        <end position="164"/>
    </location>
</feature>
<dbReference type="InterPro" id="IPR001714">
    <property type="entry name" value="Pept_M24_MAP"/>
</dbReference>
<protein>
    <recommendedName>
        <fullName evidence="5">Peptidase M24 domain-containing protein</fullName>
    </recommendedName>
</protein>
<feature type="domain" description="Peptidase M24" evidence="2">
    <location>
        <begin position="145"/>
        <end position="349"/>
    </location>
</feature>
<dbReference type="PANTHER" id="PTHR46112:SF9">
    <property type="entry name" value="XAA-PRO AMINOPEPTIDASE"/>
    <property type="match status" value="1"/>
</dbReference>
<dbReference type="InterPro" id="IPR000994">
    <property type="entry name" value="Pept_M24"/>
</dbReference>
<proteinExistence type="predicted"/>